<dbReference type="OrthoDB" id="9772751at2"/>
<dbReference type="Pfam" id="PF08241">
    <property type="entry name" value="Methyltransf_11"/>
    <property type="match status" value="1"/>
</dbReference>
<gene>
    <name evidence="2" type="primary">ubiE_1</name>
    <name evidence="2" type="ORF">MOHU_09480</name>
</gene>
<dbReference type="PANTHER" id="PTHR42912:SF80">
    <property type="entry name" value="METHYLTRANSFERASE DOMAIN-CONTAINING PROTEIN"/>
    <property type="match status" value="1"/>
</dbReference>
<dbReference type="Gene3D" id="3.40.50.150">
    <property type="entry name" value="Vaccinia Virus protein VP39"/>
    <property type="match status" value="1"/>
</dbReference>
<dbReference type="PANTHER" id="PTHR42912">
    <property type="entry name" value="METHYLTRANSFERASE"/>
    <property type="match status" value="1"/>
</dbReference>
<dbReference type="SUPFAM" id="SSF53335">
    <property type="entry name" value="S-adenosyl-L-methionine-dependent methyltransferases"/>
    <property type="match status" value="1"/>
</dbReference>
<keyword evidence="2" id="KW-0808">Transferase</keyword>
<dbReference type="Proteomes" id="UP000238415">
    <property type="component" value="Unassembled WGS sequence"/>
</dbReference>
<dbReference type="EC" id="2.1.1.163" evidence="2"/>
<keyword evidence="3" id="KW-1185">Reference proteome</keyword>
<dbReference type="InterPro" id="IPR013216">
    <property type="entry name" value="Methyltransf_11"/>
</dbReference>
<keyword evidence="2" id="KW-0489">Methyltransferase</keyword>
<evidence type="ECO:0000313" key="2">
    <source>
        <dbReference type="EMBL" id="PRR73814.1"/>
    </source>
</evidence>
<dbReference type="AlphaFoldDB" id="A0A2T0ATL3"/>
<dbReference type="InterPro" id="IPR029063">
    <property type="entry name" value="SAM-dependent_MTases_sf"/>
</dbReference>
<comment type="caution">
    <text evidence="2">The sequence shown here is derived from an EMBL/GenBank/DDBJ whole genome shotgun (WGS) entry which is preliminary data.</text>
</comment>
<name>A0A2T0ATL3_9FIRM</name>
<dbReference type="EMBL" id="PVXM01000015">
    <property type="protein sequence ID" value="PRR73814.1"/>
    <property type="molecule type" value="Genomic_DNA"/>
</dbReference>
<feature type="domain" description="Methyltransferase type 11" evidence="1">
    <location>
        <begin position="44"/>
        <end position="138"/>
    </location>
</feature>
<dbReference type="GO" id="GO:0032259">
    <property type="term" value="P:methylation"/>
    <property type="evidence" value="ECO:0007669"/>
    <property type="project" value="UniProtKB-KW"/>
</dbReference>
<dbReference type="CDD" id="cd02440">
    <property type="entry name" value="AdoMet_MTases"/>
    <property type="match status" value="1"/>
</dbReference>
<accession>A0A2T0ATL3</accession>
<reference evidence="2 3" key="1">
    <citation type="submission" date="2018-03" db="EMBL/GenBank/DDBJ databases">
        <title>Genome sequence of Moorella humiferrea DSM 23265.</title>
        <authorList>
            <person name="Poehlein A."/>
            <person name="Daniel R."/>
        </authorList>
    </citation>
    <scope>NUCLEOTIDE SEQUENCE [LARGE SCALE GENOMIC DNA]</scope>
    <source>
        <strain evidence="2 3">DSM 23265</strain>
    </source>
</reference>
<dbReference type="RefSeq" id="WP_106004954.1">
    <property type="nucleotide sequence ID" value="NZ_CP136419.1"/>
</dbReference>
<evidence type="ECO:0000313" key="3">
    <source>
        <dbReference type="Proteomes" id="UP000238415"/>
    </source>
</evidence>
<dbReference type="GO" id="GO:0043770">
    <property type="term" value="F:demethylmenaquinone methyltransferase activity"/>
    <property type="evidence" value="ECO:0007669"/>
    <property type="project" value="UniProtKB-EC"/>
</dbReference>
<evidence type="ECO:0000259" key="1">
    <source>
        <dbReference type="Pfam" id="PF08241"/>
    </source>
</evidence>
<sequence>MARELTEIIKKRYNRTALFYDWMDRMIPKEWRRRVWQEARGRVLEVGVGTGANFPFYPPGCRVTAIDFSPGMLARARQKLHLAGAPVDLKEMDVQHLEFGDASFDTVVATCVFCTVPDPVQGLKEVRRVCRPDGRIILLEHVRSEHWFLGPLMDALNPLFLYLIGSNINRRTVANVSRAGIEIDREDDLAGKIVKLIVGHPREI</sequence>
<dbReference type="GO" id="GO:0008757">
    <property type="term" value="F:S-adenosylmethionine-dependent methyltransferase activity"/>
    <property type="evidence" value="ECO:0007669"/>
    <property type="project" value="InterPro"/>
</dbReference>
<protein>
    <submittedName>
        <fullName evidence="2">Demethylmenaquinone methyltransferase</fullName>
        <ecNumber evidence="2">2.1.1.163</ecNumber>
    </submittedName>
</protein>
<organism evidence="2 3">
    <name type="scientific">Neomoorella humiferrea</name>
    <dbReference type="NCBI Taxonomy" id="676965"/>
    <lineage>
        <taxon>Bacteria</taxon>
        <taxon>Bacillati</taxon>
        <taxon>Bacillota</taxon>
        <taxon>Clostridia</taxon>
        <taxon>Neomoorellales</taxon>
        <taxon>Neomoorellaceae</taxon>
        <taxon>Neomoorella</taxon>
    </lineage>
</organism>
<dbReference type="InterPro" id="IPR050508">
    <property type="entry name" value="Methyltransf_Superfamily"/>
</dbReference>
<proteinExistence type="predicted"/>